<keyword evidence="3" id="KW-1185">Reference proteome</keyword>
<organism evidence="2 3">
    <name type="scientific">Araneus ventricosus</name>
    <name type="common">Orbweaver spider</name>
    <name type="synonym">Epeira ventricosa</name>
    <dbReference type="NCBI Taxonomy" id="182803"/>
    <lineage>
        <taxon>Eukaryota</taxon>
        <taxon>Metazoa</taxon>
        <taxon>Ecdysozoa</taxon>
        <taxon>Arthropoda</taxon>
        <taxon>Chelicerata</taxon>
        <taxon>Arachnida</taxon>
        <taxon>Araneae</taxon>
        <taxon>Araneomorphae</taxon>
        <taxon>Entelegynae</taxon>
        <taxon>Araneoidea</taxon>
        <taxon>Araneidae</taxon>
        <taxon>Araneus</taxon>
    </lineage>
</organism>
<gene>
    <name evidence="2" type="ORF">AVEN_122358_1</name>
</gene>
<sequence length="98" mass="10983">MRFNKTLRPRQPGGKILTTGREGSKFETLFHGKPPCMGPNLAYWAKRHPAGVVRQFGEGLRSQVSFSVRGSKLRCPSTNSSYVASKREIKITKLNFNS</sequence>
<comment type="caution">
    <text evidence="2">The sequence shown here is derived from an EMBL/GenBank/DDBJ whole genome shotgun (WGS) entry which is preliminary data.</text>
</comment>
<dbReference type="EMBL" id="BGPR01023649">
    <property type="protein sequence ID" value="GBN90998.1"/>
    <property type="molecule type" value="Genomic_DNA"/>
</dbReference>
<dbReference type="AlphaFoldDB" id="A0A4Y2SRL4"/>
<name>A0A4Y2SRL4_ARAVE</name>
<proteinExistence type="predicted"/>
<reference evidence="2 3" key="1">
    <citation type="journal article" date="2019" name="Sci. Rep.">
        <title>Orb-weaving spider Araneus ventricosus genome elucidates the spidroin gene catalogue.</title>
        <authorList>
            <person name="Kono N."/>
            <person name="Nakamura H."/>
            <person name="Ohtoshi R."/>
            <person name="Moran D.A.P."/>
            <person name="Shinohara A."/>
            <person name="Yoshida Y."/>
            <person name="Fujiwara M."/>
            <person name="Mori M."/>
            <person name="Tomita M."/>
            <person name="Arakawa K."/>
        </authorList>
    </citation>
    <scope>NUCLEOTIDE SEQUENCE [LARGE SCALE GENOMIC DNA]</scope>
</reference>
<evidence type="ECO:0000256" key="1">
    <source>
        <dbReference type="SAM" id="MobiDB-lite"/>
    </source>
</evidence>
<evidence type="ECO:0000313" key="3">
    <source>
        <dbReference type="Proteomes" id="UP000499080"/>
    </source>
</evidence>
<protein>
    <submittedName>
        <fullName evidence="2">Uncharacterized protein</fullName>
    </submittedName>
</protein>
<evidence type="ECO:0000313" key="2">
    <source>
        <dbReference type="EMBL" id="GBN90998.1"/>
    </source>
</evidence>
<accession>A0A4Y2SRL4</accession>
<dbReference type="Proteomes" id="UP000499080">
    <property type="component" value="Unassembled WGS sequence"/>
</dbReference>
<feature type="region of interest" description="Disordered" evidence="1">
    <location>
        <begin position="1"/>
        <end position="21"/>
    </location>
</feature>